<dbReference type="InterPro" id="IPR018392">
    <property type="entry name" value="LysM"/>
</dbReference>
<gene>
    <name evidence="3" type="ORF">CYJ40_10475</name>
</gene>
<dbReference type="Pfam" id="PF01476">
    <property type="entry name" value="LysM"/>
    <property type="match status" value="1"/>
</dbReference>
<dbReference type="PROSITE" id="PS51782">
    <property type="entry name" value="LYSM"/>
    <property type="match status" value="1"/>
</dbReference>
<dbReference type="SMART" id="SM00257">
    <property type="entry name" value="LysM"/>
    <property type="match status" value="1"/>
</dbReference>
<keyword evidence="1" id="KW-0812">Transmembrane</keyword>
<sequence length="166" mass="17921">MQCSNPFSHRCSTNIGLCSNVCLRTSVRIMRMAVGQAAVRHIALSGPKALAVLGGRMHTLARAPHRSVREGRIFWVRRMAALAVIAAVALCAVLFIRSEASASNAEPLYAEDTQMVIVEEGQSLWEIARDSAGGEDVRDVLTAIVDMNGLDSSTVHPGQRILVPSR</sequence>
<dbReference type="EMBL" id="PKGO01000012">
    <property type="protein sequence ID" value="PKY69448.1"/>
    <property type="molecule type" value="Genomic_DNA"/>
</dbReference>
<organism evidence="3 4">
    <name type="scientific">Brevibacterium ravenspurgense</name>
    <dbReference type="NCBI Taxonomy" id="479117"/>
    <lineage>
        <taxon>Bacteria</taxon>
        <taxon>Bacillati</taxon>
        <taxon>Actinomycetota</taxon>
        <taxon>Actinomycetes</taxon>
        <taxon>Micrococcales</taxon>
        <taxon>Brevibacteriaceae</taxon>
        <taxon>Brevibacterium</taxon>
    </lineage>
</organism>
<proteinExistence type="predicted"/>
<feature type="domain" description="LysM" evidence="2">
    <location>
        <begin position="114"/>
        <end position="163"/>
    </location>
</feature>
<keyword evidence="1" id="KW-1133">Transmembrane helix</keyword>
<evidence type="ECO:0000256" key="1">
    <source>
        <dbReference type="SAM" id="Phobius"/>
    </source>
</evidence>
<accession>A0A2I1IE87</accession>
<dbReference type="Gene3D" id="3.10.350.10">
    <property type="entry name" value="LysM domain"/>
    <property type="match status" value="1"/>
</dbReference>
<evidence type="ECO:0000313" key="3">
    <source>
        <dbReference type="EMBL" id="PKY69448.1"/>
    </source>
</evidence>
<dbReference type="AlphaFoldDB" id="A0A2I1IE87"/>
<keyword evidence="1" id="KW-0472">Membrane</keyword>
<reference evidence="3 4" key="1">
    <citation type="submission" date="2017-12" db="EMBL/GenBank/DDBJ databases">
        <title>Phylogenetic diversity of female urinary microbiome.</title>
        <authorList>
            <person name="Thomas-White K."/>
            <person name="Wolfe A.J."/>
        </authorList>
    </citation>
    <scope>NUCLEOTIDE SEQUENCE [LARGE SCALE GENOMIC DNA]</scope>
    <source>
        <strain evidence="3 4">UMB0426</strain>
    </source>
</reference>
<evidence type="ECO:0000259" key="2">
    <source>
        <dbReference type="PROSITE" id="PS51782"/>
    </source>
</evidence>
<name>A0A2I1IE87_9MICO</name>
<dbReference type="Proteomes" id="UP000242755">
    <property type="component" value="Unassembled WGS sequence"/>
</dbReference>
<comment type="caution">
    <text evidence="3">The sequence shown here is derived from an EMBL/GenBank/DDBJ whole genome shotgun (WGS) entry which is preliminary data.</text>
</comment>
<dbReference type="InterPro" id="IPR036779">
    <property type="entry name" value="LysM_dom_sf"/>
</dbReference>
<evidence type="ECO:0000313" key="4">
    <source>
        <dbReference type="Proteomes" id="UP000242755"/>
    </source>
</evidence>
<feature type="transmembrane region" description="Helical" evidence="1">
    <location>
        <begin position="75"/>
        <end position="96"/>
    </location>
</feature>
<dbReference type="STRING" id="1176165.GCA_001584405_00551"/>
<protein>
    <submittedName>
        <fullName evidence="3">LysM peptidoglycan-binding domain-containing protein</fullName>
    </submittedName>
</protein>